<dbReference type="SUPFAM" id="SSF51569">
    <property type="entry name" value="Aldolase"/>
    <property type="match status" value="1"/>
</dbReference>
<feature type="active site" description="Schiff-base intermediate with substrate" evidence="4">
    <location>
        <position position="210"/>
    </location>
</feature>
<feature type="signal peptide" evidence="5">
    <location>
        <begin position="1"/>
        <end position="26"/>
    </location>
</feature>
<dbReference type="Gene3D" id="3.20.20.70">
    <property type="entry name" value="Aldolase class I"/>
    <property type="match status" value="1"/>
</dbReference>
<feature type="binding site" evidence="4">
    <location>
        <position position="272"/>
    </location>
    <ligand>
        <name>3-dehydroquinate</name>
        <dbReference type="ChEBI" id="CHEBI:32364"/>
    </ligand>
</feature>
<dbReference type="InterPro" id="IPR013785">
    <property type="entry name" value="Aldolase_TIM"/>
</dbReference>
<comment type="caution">
    <text evidence="4">Lacks conserved residue(s) required for the propagation of feature annotation.</text>
</comment>
<evidence type="ECO:0000313" key="6">
    <source>
        <dbReference type="EMBL" id="WLS80872.1"/>
    </source>
</evidence>
<dbReference type="Proteomes" id="UP001228139">
    <property type="component" value="Chromosome"/>
</dbReference>
<name>A0AA50HQ06_9GAMM</name>
<dbReference type="CDD" id="cd00502">
    <property type="entry name" value="DHQase_I"/>
    <property type="match status" value="1"/>
</dbReference>
<dbReference type="HAMAP" id="MF_00214">
    <property type="entry name" value="AroD"/>
    <property type="match status" value="1"/>
</dbReference>
<dbReference type="AlphaFoldDB" id="A0AA50HQ06"/>
<comment type="catalytic activity">
    <reaction evidence="1 4">
        <text>3-dehydroquinate = 3-dehydroshikimate + H2O</text>
        <dbReference type="Rhea" id="RHEA:21096"/>
        <dbReference type="ChEBI" id="CHEBI:15377"/>
        <dbReference type="ChEBI" id="CHEBI:16630"/>
        <dbReference type="ChEBI" id="CHEBI:32364"/>
        <dbReference type="EC" id="4.2.1.10"/>
    </reaction>
</comment>
<organism evidence="6 7">
    <name type="scientific">Erwinia pyri</name>
    <dbReference type="NCBI Taxonomy" id="3062598"/>
    <lineage>
        <taxon>Bacteria</taxon>
        <taxon>Pseudomonadati</taxon>
        <taxon>Pseudomonadota</taxon>
        <taxon>Gammaproteobacteria</taxon>
        <taxon>Enterobacterales</taxon>
        <taxon>Erwiniaceae</taxon>
        <taxon>Erwinia</taxon>
    </lineage>
</organism>
<feature type="binding site" evidence="4">
    <location>
        <position position="276"/>
    </location>
    <ligand>
        <name>3-dehydroquinate</name>
        <dbReference type="ChEBI" id="CHEBI:32364"/>
    </ligand>
</feature>
<dbReference type="FunFam" id="3.20.20.70:FF:000047">
    <property type="entry name" value="3-dehydroquinate dehydratase"/>
    <property type="match status" value="1"/>
</dbReference>
<evidence type="ECO:0000256" key="2">
    <source>
        <dbReference type="ARBA" id="ARBA00023239"/>
    </source>
</evidence>
<comment type="similarity">
    <text evidence="4">Belongs to the type-I 3-dehydroquinase family.</text>
</comment>
<accession>A0AA50HQ06</accession>
<dbReference type="GO" id="GO:0009423">
    <property type="term" value="P:chorismate biosynthetic process"/>
    <property type="evidence" value="ECO:0007669"/>
    <property type="project" value="UniProtKB-UniRule"/>
</dbReference>
<dbReference type="EMBL" id="CP132353">
    <property type="protein sequence ID" value="WLS80872.1"/>
    <property type="molecule type" value="Genomic_DNA"/>
</dbReference>
<dbReference type="GO" id="GO:0008652">
    <property type="term" value="P:amino acid biosynthetic process"/>
    <property type="evidence" value="ECO:0007669"/>
    <property type="project" value="UniProtKB-KW"/>
</dbReference>
<dbReference type="KEGG" id="epi:Q3V30_03080"/>
<comment type="function">
    <text evidence="4">Involved in the third step of the chorismate pathway, which leads to the biosynthesis of aromatic amino acids. Catalyzes the cis-dehydration of 3-dehydroquinate (DHQ) and introduces the first double bond of the aromatic ring to yield 3-dehydroshikimate.</text>
</comment>
<reference evidence="6 7" key="1">
    <citation type="submission" date="2023-07" db="EMBL/GenBank/DDBJ databases">
        <title>Pathogenic bacteria of pear tree diseases.</title>
        <authorList>
            <person name="Zhang Z."/>
            <person name="He L."/>
            <person name="Huang R."/>
        </authorList>
    </citation>
    <scope>NUCLEOTIDE SEQUENCE [LARGE SCALE GENOMIC DNA]</scope>
    <source>
        <strain evidence="6 7">DE2</strain>
    </source>
</reference>
<sequence>MRHAVIAMAMLLGGESGALLSSSVWAAGSEPAVTATPREAIPVKIKNTVIGQGAPKIIVPTTGSTVEQVLAQAKAIGENPNADLIEYRIDYLEFATDAGRVAALGKQIVAVANGKPLILTFRTQPEGGKRKISDQEYGALYKALISAHFIDILDVEMFRQPEVVQQILEAAHRAGIKVVISSHDTEKTPETAEMVARLRKQDRMGADILKIAVMPHDAKDVLRLLDATNQVRESYSRKPLLTMSMGGLGAITRLSGEVFGSDLTFGMTGESSAPGQIEAKSLRQALETVNTAIKSE</sequence>
<dbReference type="PANTHER" id="PTHR43699:SF1">
    <property type="entry name" value="3-DEHYDROQUINATE DEHYDRATASE"/>
    <property type="match status" value="1"/>
</dbReference>
<keyword evidence="7" id="KW-1185">Reference proteome</keyword>
<dbReference type="NCBIfam" id="TIGR01093">
    <property type="entry name" value="aroD"/>
    <property type="match status" value="1"/>
</dbReference>
<feature type="chain" id="PRO_5041393301" description="3-dehydroquinate dehydratase" evidence="5">
    <location>
        <begin position="27"/>
        <end position="296"/>
    </location>
</feature>
<dbReference type="InterPro" id="IPR050146">
    <property type="entry name" value="Type-I_3-dehydroquinase"/>
</dbReference>
<dbReference type="GO" id="GO:0003855">
    <property type="term" value="F:3-dehydroquinate dehydratase activity"/>
    <property type="evidence" value="ECO:0007669"/>
    <property type="project" value="UniProtKB-UniRule"/>
</dbReference>
<feature type="active site" description="Proton donor/acceptor" evidence="4">
    <location>
        <position position="183"/>
    </location>
</feature>
<feature type="binding site" evidence="4">
    <location>
        <position position="122"/>
    </location>
    <ligand>
        <name>3-dehydroquinate</name>
        <dbReference type="ChEBI" id="CHEBI:32364"/>
    </ligand>
</feature>
<dbReference type="GO" id="GO:0046279">
    <property type="term" value="P:3,4-dihydroxybenzoate biosynthetic process"/>
    <property type="evidence" value="ECO:0007669"/>
    <property type="project" value="UniProtKB-ARBA"/>
</dbReference>
<evidence type="ECO:0000313" key="7">
    <source>
        <dbReference type="Proteomes" id="UP001228139"/>
    </source>
</evidence>
<evidence type="ECO:0000256" key="1">
    <source>
        <dbReference type="ARBA" id="ARBA00001864"/>
    </source>
</evidence>
<evidence type="ECO:0000256" key="3">
    <source>
        <dbReference type="ARBA" id="ARBA00023270"/>
    </source>
</evidence>
<gene>
    <name evidence="4 6" type="primary">aroD</name>
    <name evidence="6" type="ORF">Q3V30_03080</name>
</gene>
<keyword evidence="3 4" id="KW-0704">Schiff base</keyword>
<keyword evidence="2 4" id="KW-0456">Lyase</keyword>
<keyword evidence="4" id="KW-0028">Amino-acid biosynthesis</keyword>
<evidence type="ECO:0000256" key="4">
    <source>
        <dbReference type="HAMAP-Rule" id="MF_00214"/>
    </source>
</evidence>
<evidence type="ECO:0000256" key="5">
    <source>
        <dbReference type="SAM" id="SignalP"/>
    </source>
</evidence>
<feature type="binding site" evidence="4">
    <location>
        <position position="253"/>
    </location>
    <ligand>
        <name>3-dehydroquinate</name>
        <dbReference type="ChEBI" id="CHEBI:32364"/>
    </ligand>
</feature>
<comment type="subunit">
    <text evidence="4">Homodimer.</text>
</comment>
<dbReference type="GO" id="GO:0009073">
    <property type="term" value="P:aromatic amino acid family biosynthetic process"/>
    <property type="evidence" value="ECO:0007669"/>
    <property type="project" value="UniProtKB-KW"/>
</dbReference>
<dbReference type="InterPro" id="IPR001381">
    <property type="entry name" value="DHquinase_I"/>
</dbReference>
<keyword evidence="4" id="KW-0057">Aromatic amino acid biosynthesis</keyword>
<keyword evidence="5" id="KW-0732">Signal</keyword>
<comment type="pathway">
    <text evidence="4">Metabolic intermediate biosynthesis; chorismate biosynthesis; chorismate from D-erythrose 4-phosphate and phosphoenolpyruvate: step 3/7.</text>
</comment>
<protein>
    <recommendedName>
        <fullName evidence="4">3-dehydroquinate dehydratase</fullName>
        <shortName evidence="4">3-dehydroquinase</shortName>
        <ecNumber evidence="4">4.2.1.10</ecNumber>
    </recommendedName>
    <alternativeName>
        <fullName evidence="4">Type I DHQase</fullName>
    </alternativeName>
    <alternativeName>
        <fullName evidence="4">Type I dehydroquinase</fullName>
        <shortName evidence="4">DHQ1</shortName>
    </alternativeName>
</protein>
<feature type="binding site" evidence="4">
    <location>
        <begin position="86"/>
        <end position="88"/>
    </location>
    <ligand>
        <name>3-dehydroquinate</name>
        <dbReference type="ChEBI" id="CHEBI:32364"/>
    </ligand>
</feature>
<dbReference type="PANTHER" id="PTHR43699">
    <property type="entry name" value="3-DEHYDROQUINATE DEHYDRATASE"/>
    <property type="match status" value="1"/>
</dbReference>
<dbReference type="RefSeq" id="WP_306213050.1">
    <property type="nucleotide sequence ID" value="NZ_CP132353.1"/>
</dbReference>
<dbReference type="EC" id="4.2.1.10" evidence="4"/>
<proteinExistence type="inferred from homology"/>
<dbReference type="Pfam" id="PF01487">
    <property type="entry name" value="DHquinase_I"/>
    <property type="match status" value="1"/>
</dbReference>